<evidence type="ECO:0000256" key="3">
    <source>
        <dbReference type="SAM" id="SignalP"/>
    </source>
</evidence>
<dbReference type="EMBL" id="JBEAFC010000004">
    <property type="protein sequence ID" value="KAL1560068.1"/>
    <property type="molecule type" value="Genomic_DNA"/>
</dbReference>
<keyword evidence="2 3" id="KW-0732">Signal</keyword>
<reference evidence="4 5" key="1">
    <citation type="submission" date="2024-06" db="EMBL/GenBank/DDBJ databases">
        <title>A chromosome level genome sequence of Diviner's sage (Salvia divinorum).</title>
        <authorList>
            <person name="Ford S.A."/>
            <person name="Ro D.-K."/>
            <person name="Ness R.W."/>
            <person name="Phillips M.A."/>
        </authorList>
    </citation>
    <scope>NUCLEOTIDE SEQUENCE [LARGE SCALE GENOMIC DNA]</scope>
    <source>
        <strain evidence="4">SAF-2024a</strain>
        <tissue evidence="4">Leaf</tissue>
    </source>
</reference>
<accession>A0ABD1HUB3</accession>
<evidence type="ECO:0000313" key="4">
    <source>
        <dbReference type="EMBL" id="KAL1560068.1"/>
    </source>
</evidence>
<keyword evidence="5" id="KW-1185">Reference proteome</keyword>
<dbReference type="Proteomes" id="UP001567538">
    <property type="component" value="Unassembled WGS sequence"/>
</dbReference>
<feature type="signal peptide" evidence="3">
    <location>
        <begin position="1"/>
        <end position="23"/>
    </location>
</feature>
<dbReference type="AlphaFoldDB" id="A0ABD1HUB3"/>
<protein>
    <submittedName>
        <fullName evidence="4">Stigma-specific STIG1-like protein 1</fullName>
    </submittedName>
</protein>
<feature type="chain" id="PRO_5044853535" evidence="3">
    <location>
        <begin position="24"/>
        <end position="128"/>
    </location>
</feature>
<gene>
    <name evidence="4" type="ORF">AAHA92_10331</name>
</gene>
<comment type="similarity">
    <text evidence="1">Belongs to the STIG1 family.</text>
</comment>
<sequence>MRWWLKLIMLLAVIILILAEAEAAEEEEAGSLRGMSRFLAQRSIKCNKYPKICRAKGSPGPDCCKKRCVNVGTDRVNCGRCGHKCKFSEICCKGKCVNPFTHKKHCGGCGNKCDQGTKCTFGLCSYAN</sequence>
<dbReference type="Pfam" id="PF04885">
    <property type="entry name" value="Stig1"/>
    <property type="match status" value="1"/>
</dbReference>
<evidence type="ECO:0000313" key="5">
    <source>
        <dbReference type="Proteomes" id="UP001567538"/>
    </source>
</evidence>
<evidence type="ECO:0000256" key="1">
    <source>
        <dbReference type="ARBA" id="ARBA00006010"/>
    </source>
</evidence>
<proteinExistence type="inferred from homology"/>
<name>A0ABD1HUB3_SALDI</name>
<dbReference type="PANTHER" id="PTHR33227">
    <property type="entry name" value="STIGMA-SPECIFIC STIG1-LIKE PROTEIN 3"/>
    <property type="match status" value="1"/>
</dbReference>
<organism evidence="4 5">
    <name type="scientific">Salvia divinorum</name>
    <name type="common">Maria pastora</name>
    <name type="synonym">Diviner's sage</name>
    <dbReference type="NCBI Taxonomy" id="28513"/>
    <lineage>
        <taxon>Eukaryota</taxon>
        <taxon>Viridiplantae</taxon>
        <taxon>Streptophyta</taxon>
        <taxon>Embryophyta</taxon>
        <taxon>Tracheophyta</taxon>
        <taxon>Spermatophyta</taxon>
        <taxon>Magnoliopsida</taxon>
        <taxon>eudicotyledons</taxon>
        <taxon>Gunneridae</taxon>
        <taxon>Pentapetalae</taxon>
        <taxon>asterids</taxon>
        <taxon>lamiids</taxon>
        <taxon>Lamiales</taxon>
        <taxon>Lamiaceae</taxon>
        <taxon>Nepetoideae</taxon>
        <taxon>Mentheae</taxon>
        <taxon>Salviinae</taxon>
        <taxon>Salvia</taxon>
        <taxon>Salvia subgen. Calosphace</taxon>
    </lineage>
</organism>
<dbReference type="PANTHER" id="PTHR33227:SF21">
    <property type="entry name" value="F12F1.21 PROTEIN"/>
    <property type="match status" value="1"/>
</dbReference>
<dbReference type="InterPro" id="IPR006969">
    <property type="entry name" value="Stig-like"/>
</dbReference>
<evidence type="ECO:0000256" key="2">
    <source>
        <dbReference type="ARBA" id="ARBA00022729"/>
    </source>
</evidence>
<comment type="caution">
    <text evidence="4">The sequence shown here is derived from an EMBL/GenBank/DDBJ whole genome shotgun (WGS) entry which is preliminary data.</text>
</comment>